<keyword evidence="2" id="KW-1185">Reference proteome</keyword>
<proteinExistence type="predicted"/>
<comment type="caution">
    <text evidence="1">The sequence shown here is derived from an EMBL/GenBank/DDBJ whole genome shotgun (WGS) entry which is preliminary data.</text>
</comment>
<evidence type="ECO:0000313" key="2">
    <source>
        <dbReference type="Proteomes" id="UP000186601"/>
    </source>
</evidence>
<sequence length="71" mass="8158">MDHDTHFHERSVDLSTARVDDVDVVLANRLYDADIGFSDSTFCHLGTAEWDTESKIREGKRERRAKELVHG</sequence>
<dbReference type="EMBL" id="MLYV02000032">
    <property type="protein sequence ID" value="PSS37759.1"/>
    <property type="molecule type" value="Genomic_DNA"/>
</dbReference>
<accession>A0A2R6S6B9</accession>
<protein>
    <submittedName>
        <fullName evidence="1">Uncharacterized protein</fullName>
    </submittedName>
</protein>
<dbReference type="Proteomes" id="UP000186601">
    <property type="component" value="Unassembled WGS sequence"/>
</dbReference>
<reference evidence="1 2" key="1">
    <citation type="submission" date="2018-02" db="EMBL/GenBank/DDBJ databases">
        <title>Genome sequence of the basidiomycete white-rot fungus Phlebia centrifuga.</title>
        <authorList>
            <person name="Granchi Z."/>
            <person name="Peng M."/>
            <person name="de Vries R.P."/>
            <person name="Hilden K."/>
            <person name="Makela M.R."/>
            <person name="Grigoriev I."/>
            <person name="Riley R."/>
        </authorList>
    </citation>
    <scope>NUCLEOTIDE SEQUENCE [LARGE SCALE GENOMIC DNA]</scope>
    <source>
        <strain evidence="1 2">FBCC195</strain>
    </source>
</reference>
<organism evidence="1 2">
    <name type="scientific">Hermanssonia centrifuga</name>
    <dbReference type="NCBI Taxonomy" id="98765"/>
    <lineage>
        <taxon>Eukaryota</taxon>
        <taxon>Fungi</taxon>
        <taxon>Dikarya</taxon>
        <taxon>Basidiomycota</taxon>
        <taxon>Agaricomycotina</taxon>
        <taxon>Agaricomycetes</taxon>
        <taxon>Polyporales</taxon>
        <taxon>Meruliaceae</taxon>
        <taxon>Hermanssonia</taxon>
    </lineage>
</organism>
<name>A0A2R6S6B9_9APHY</name>
<gene>
    <name evidence="1" type="ORF">PHLCEN_2v452</name>
</gene>
<evidence type="ECO:0000313" key="1">
    <source>
        <dbReference type="EMBL" id="PSS37759.1"/>
    </source>
</evidence>
<dbReference type="AlphaFoldDB" id="A0A2R6S6B9"/>